<proteinExistence type="predicted"/>
<protein>
    <submittedName>
        <fullName evidence="1">Uncharacterized protein</fullName>
    </submittedName>
</protein>
<feature type="non-terminal residue" evidence="1">
    <location>
        <position position="1"/>
    </location>
</feature>
<dbReference type="AlphaFoldDB" id="A0A0L6VPI5"/>
<organism evidence="1 2">
    <name type="scientific">Puccinia sorghi</name>
    <dbReference type="NCBI Taxonomy" id="27349"/>
    <lineage>
        <taxon>Eukaryota</taxon>
        <taxon>Fungi</taxon>
        <taxon>Dikarya</taxon>
        <taxon>Basidiomycota</taxon>
        <taxon>Pucciniomycotina</taxon>
        <taxon>Pucciniomycetes</taxon>
        <taxon>Pucciniales</taxon>
        <taxon>Pucciniaceae</taxon>
        <taxon>Puccinia</taxon>
    </lineage>
</organism>
<name>A0A0L6VPI5_9BASI</name>
<gene>
    <name evidence="1" type="ORF">VP01_12453g1</name>
</gene>
<sequence>KTTTINTTESSNTMERIDLIYLRLAIDAITNLTQDNFSLWHTQILHYLDCLSLKEFLVDTPTSSHTQTRMTHHSSGIPSMNSLPLSMLQTVQECGMTFLIWPSTTLKFSALSLRPKRCGKKNRLSR</sequence>
<keyword evidence="2" id="KW-1185">Reference proteome</keyword>
<dbReference type="EMBL" id="LAVV01002725">
    <property type="protein sequence ID" value="KNZ62633.1"/>
    <property type="molecule type" value="Genomic_DNA"/>
</dbReference>
<evidence type="ECO:0000313" key="1">
    <source>
        <dbReference type="EMBL" id="KNZ62633.1"/>
    </source>
</evidence>
<dbReference type="VEuPathDB" id="FungiDB:VP01_12453g1"/>
<accession>A0A0L6VPI5</accession>
<comment type="caution">
    <text evidence="1">The sequence shown here is derived from an EMBL/GenBank/DDBJ whole genome shotgun (WGS) entry which is preliminary data.</text>
</comment>
<dbReference type="Proteomes" id="UP000037035">
    <property type="component" value="Unassembled WGS sequence"/>
</dbReference>
<reference evidence="1 2" key="1">
    <citation type="submission" date="2015-08" db="EMBL/GenBank/DDBJ databases">
        <title>Next Generation Sequencing and Analysis of the Genome of Puccinia sorghi L Schw, the Causal Agent of Maize Common Rust.</title>
        <authorList>
            <person name="Rochi L."/>
            <person name="Burguener G."/>
            <person name="Darino M."/>
            <person name="Turjanski A."/>
            <person name="Kreff E."/>
            <person name="Dieguez M.J."/>
            <person name="Sacco F."/>
        </authorList>
    </citation>
    <scope>NUCLEOTIDE SEQUENCE [LARGE SCALE GENOMIC DNA]</scope>
    <source>
        <strain evidence="1 2">RO10H11247</strain>
    </source>
</reference>
<evidence type="ECO:0000313" key="2">
    <source>
        <dbReference type="Proteomes" id="UP000037035"/>
    </source>
</evidence>